<evidence type="ECO:0000313" key="9">
    <source>
        <dbReference type="Proteomes" id="UP000676336"/>
    </source>
</evidence>
<dbReference type="PANTHER" id="PTHR11584">
    <property type="entry name" value="SERINE/THREONINE PROTEIN KINASE"/>
    <property type="match status" value="1"/>
</dbReference>
<dbReference type="InterPro" id="IPR000719">
    <property type="entry name" value="Prot_kinase_dom"/>
</dbReference>
<evidence type="ECO:0000256" key="1">
    <source>
        <dbReference type="ARBA" id="ARBA00022527"/>
    </source>
</evidence>
<keyword evidence="4" id="KW-0418">Kinase</keyword>
<evidence type="ECO:0000256" key="4">
    <source>
        <dbReference type="ARBA" id="ARBA00022777"/>
    </source>
</evidence>
<evidence type="ECO:0000256" key="5">
    <source>
        <dbReference type="ARBA" id="ARBA00022840"/>
    </source>
</evidence>
<feature type="domain" description="Protein kinase" evidence="6">
    <location>
        <begin position="1"/>
        <end position="46"/>
    </location>
</feature>
<name>A0A8S3B0P2_9BILA</name>
<proteinExistence type="predicted"/>
<dbReference type="EMBL" id="CAJOBI010142930">
    <property type="protein sequence ID" value="CAF4776184.1"/>
    <property type="molecule type" value="Genomic_DNA"/>
</dbReference>
<dbReference type="PANTHER" id="PTHR11584:SF369">
    <property type="entry name" value="MITOGEN-ACTIVATED PROTEIN KINASE KINASE KINASE 19-RELATED"/>
    <property type="match status" value="1"/>
</dbReference>
<dbReference type="Gene3D" id="1.10.510.10">
    <property type="entry name" value="Transferase(Phosphotransferase) domain 1"/>
    <property type="match status" value="1"/>
</dbReference>
<keyword evidence="1" id="KW-0723">Serine/threonine-protein kinase</keyword>
<dbReference type="SUPFAM" id="SSF56112">
    <property type="entry name" value="Protein kinase-like (PK-like)"/>
    <property type="match status" value="1"/>
</dbReference>
<protein>
    <recommendedName>
        <fullName evidence="6">Protein kinase domain-containing protein</fullName>
    </recommendedName>
</protein>
<evidence type="ECO:0000259" key="6">
    <source>
        <dbReference type="PROSITE" id="PS50011"/>
    </source>
</evidence>
<evidence type="ECO:0000313" key="8">
    <source>
        <dbReference type="EMBL" id="CAF4778696.1"/>
    </source>
</evidence>
<sequence>MEYLPNGTIENMLISFGPFHNDVLKKYTRQIVEGVFYLHQNGVVHR</sequence>
<keyword evidence="3" id="KW-0547">Nucleotide-binding</keyword>
<dbReference type="InterPro" id="IPR011009">
    <property type="entry name" value="Kinase-like_dom_sf"/>
</dbReference>
<evidence type="ECO:0000313" key="7">
    <source>
        <dbReference type="EMBL" id="CAF4776184.1"/>
    </source>
</evidence>
<dbReference type="EMBL" id="CAJOBI010143478">
    <property type="protein sequence ID" value="CAF4778696.1"/>
    <property type="molecule type" value="Genomic_DNA"/>
</dbReference>
<gene>
    <name evidence="7" type="ORF">SMN809_LOCUS46142</name>
    <name evidence="8" type="ORF">SMN809_LOCUS46253</name>
</gene>
<dbReference type="Proteomes" id="UP000676336">
    <property type="component" value="Unassembled WGS sequence"/>
</dbReference>
<dbReference type="AlphaFoldDB" id="A0A8S3B0P2"/>
<accession>A0A8S3B0P2</accession>
<evidence type="ECO:0000256" key="2">
    <source>
        <dbReference type="ARBA" id="ARBA00022679"/>
    </source>
</evidence>
<reference evidence="8" key="1">
    <citation type="submission" date="2021-02" db="EMBL/GenBank/DDBJ databases">
        <authorList>
            <person name="Nowell W R."/>
        </authorList>
    </citation>
    <scope>NUCLEOTIDE SEQUENCE</scope>
</reference>
<dbReference type="Pfam" id="PF00069">
    <property type="entry name" value="Pkinase"/>
    <property type="match status" value="1"/>
</dbReference>
<comment type="caution">
    <text evidence="8">The sequence shown here is derived from an EMBL/GenBank/DDBJ whole genome shotgun (WGS) entry which is preliminary data.</text>
</comment>
<feature type="non-terminal residue" evidence="8">
    <location>
        <position position="1"/>
    </location>
</feature>
<dbReference type="GO" id="GO:0004674">
    <property type="term" value="F:protein serine/threonine kinase activity"/>
    <property type="evidence" value="ECO:0007669"/>
    <property type="project" value="UniProtKB-KW"/>
</dbReference>
<evidence type="ECO:0000256" key="3">
    <source>
        <dbReference type="ARBA" id="ARBA00022741"/>
    </source>
</evidence>
<keyword evidence="5" id="KW-0067">ATP-binding</keyword>
<keyword evidence="2" id="KW-0808">Transferase</keyword>
<organism evidence="8 9">
    <name type="scientific">Rotaria magnacalcarata</name>
    <dbReference type="NCBI Taxonomy" id="392030"/>
    <lineage>
        <taxon>Eukaryota</taxon>
        <taxon>Metazoa</taxon>
        <taxon>Spiralia</taxon>
        <taxon>Gnathifera</taxon>
        <taxon>Rotifera</taxon>
        <taxon>Eurotatoria</taxon>
        <taxon>Bdelloidea</taxon>
        <taxon>Philodinida</taxon>
        <taxon>Philodinidae</taxon>
        <taxon>Rotaria</taxon>
    </lineage>
</organism>
<dbReference type="PROSITE" id="PS50011">
    <property type="entry name" value="PROTEIN_KINASE_DOM"/>
    <property type="match status" value="1"/>
</dbReference>
<dbReference type="GO" id="GO:0005524">
    <property type="term" value="F:ATP binding"/>
    <property type="evidence" value="ECO:0007669"/>
    <property type="project" value="UniProtKB-KW"/>
</dbReference>